<dbReference type="Pfam" id="PF02371">
    <property type="entry name" value="Transposase_20"/>
    <property type="match status" value="1"/>
</dbReference>
<dbReference type="Pfam" id="PF01548">
    <property type="entry name" value="DEDD_Tnp_IS110"/>
    <property type="match status" value="1"/>
</dbReference>
<dbReference type="NCBIfam" id="NF033542">
    <property type="entry name" value="transpos_IS110"/>
    <property type="match status" value="1"/>
</dbReference>
<comment type="caution">
    <text evidence="3">The sequence shown here is derived from an EMBL/GenBank/DDBJ whole genome shotgun (WGS) entry which is preliminary data.</text>
</comment>
<dbReference type="InterPro" id="IPR003346">
    <property type="entry name" value="Transposase_20"/>
</dbReference>
<dbReference type="PANTHER" id="PTHR33055:SF3">
    <property type="entry name" value="PUTATIVE TRANSPOSASE FOR IS117-RELATED"/>
    <property type="match status" value="1"/>
</dbReference>
<dbReference type="GO" id="GO:0006313">
    <property type="term" value="P:DNA transposition"/>
    <property type="evidence" value="ECO:0007669"/>
    <property type="project" value="InterPro"/>
</dbReference>
<dbReference type="PANTHER" id="PTHR33055">
    <property type="entry name" value="TRANSPOSASE FOR INSERTION SEQUENCE ELEMENT IS1111A"/>
    <property type="match status" value="1"/>
</dbReference>
<protein>
    <submittedName>
        <fullName evidence="3">IS110 family transposase</fullName>
    </submittedName>
</protein>
<name>A0A5B3FQD0_9BACT</name>
<dbReference type="InterPro" id="IPR047650">
    <property type="entry name" value="Transpos_IS110"/>
</dbReference>
<dbReference type="GO" id="GO:0004803">
    <property type="term" value="F:transposase activity"/>
    <property type="evidence" value="ECO:0007669"/>
    <property type="project" value="InterPro"/>
</dbReference>
<gene>
    <name evidence="3" type="ORF">F2Y13_15925</name>
</gene>
<dbReference type="Proteomes" id="UP000323567">
    <property type="component" value="Unassembled WGS sequence"/>
</dbReference>
<accession>A0A5B3FQD0</accession>
<dbReference type="InterPro" id="IPR002525">
    <property type="entry name" value="Transp_IS110-like_N"/>
</dbReference>
<reference evidence="3 4" key="1">
    <citation type="journal article" date="2019" name="Nat. Med.">
        <title>A library of human gut bacterial isolates paired with longitudinal multiomics data enables mechanistic microbiome research.</title>
        <authorList>
            <person name="Poyet M."/>
            <person name="Groussin M."/>
            <person name="Gibbons S.M."/>
            <person name="Avila-Pacheco J."/>
            <person name="Jiang X."/>
            <person name="Kearney S.M."/>
            <person name="Perrotta A.R."/>
            <person name="Berdy B."/>
            <person name="Zhao S."/>
            <person name="Lieberman T.D."/>
            <person name="Swanson P.K."/>
            <person name="Smith M."/>
            <person name="Roesemann S."/>
            <person name="Alexander J.E."/>
            <person name="Rich S.A."/>
            <person name="Livny J."/>
            <person name="Vlamakis H."/>
            <person name="Clish C."/>
            <person name="Bullock K."/>
            <person name="Deik A."/>
            <person name="Scott J."/>
            <person name="Pierce K.A."/>
            <person name="Xavier R.J."/>
            <person name="Alm E.J."/>
        </authorList>
    </citation>
    <scope>NUCLEOTIDE SEQUENCE [LARGE SCALE GENOMIC DNA]</scope>
    <source>
        <strain evidence="3 4">BIOML-A2</strain>
    </source>
</reference>
<evidence type="ECO:0000259" key="2">
    <source>
        <dbReference type="Pfam" id="PF02371"/>
    </source>
</evidence>
<dbReference type="AlphaFoldDB" id="A0A5B3FQD0"/>
<evidence type="ECO:0000313" key="3">
    <source>
        <dbReference type="EMBL" id="KAA2363477.1"/>
    </source>
</evidence>
<dbReference type="GO" id="GO:0003677">
    <property type="term" value="F:DNA binding"/>
    <property type="evidence" value="ECO:0007669"/>
    <property type="project" value="InterPro"/>
</dbReference>
<evidence type="ECO:0000313" key="4">
    <source>
        <dbReference type="Proteomes" id="UP000323567"/>
    </source>
</evidence>
<organism evidence="3 4">
    <name type="scientific">Alistipes shahii</name>
    <dbReference type="NCBI Taxonomy" id="328814"/>
    <lineage>
        <taxon>Bacteria</taxon>
        <taxon>Pseudomonadati</taxon>
        <taxon>Bacteroidota</taxon>
        <taxon>Bacteroidia</taxon>
        <taxon>Bacteroidales</taxon>
        <taxon>Rikenellaceae</taxon>
        <taxon>Alistipes</taxon>
    </lineage>
</organism>
<evidence type="ECO:0000259" key="1">
    <source>
        <dbReference type="Pfam" id="PF01548"/>
    </source>
</evidence>
<feature type="domain" description="Transposase IS110-like N-terminal" evidence="1">
    <location>
        <begin position="20"/>
        <end position="159"/>
    </location>
</feature>
<feature type="domain" description="Transposase IS116/IS110/IS902 C-terminal" evidence="2">
    <location>
        <begin position="227"/>
        <end position="305"/>
    </location>
</feature>
<proteinExistence type="predicted"/>
<sequence>MSVRRILAKTIDTDLEYEAIGIDLAKNCVSAALLTTDGEVVCIDRLDYSELEKSAQALSSTTFAMEPCTEMNYLVQKLEAWGHRCLVIGGKNVQNYVENHFSGQKTDLNDAQALAFLAQDTQLRTIKAKDVEQQKYASLTTLREQYIKQYRQTIVSLKGICQAWGLNISKGISGKARLKDLIENHAAFPEELKESLVDMVTHAQTAQKALNKITKTLEELAKSDKVCQLIQTIPGLGSICSCRLRATVGDIKRFKSPKDFPAYYGLVPRSIATGHNERKGKITHRGDRTMRSLMVQAAGSLVNMATKGKLKSKQLTKWILKKQKEKMPWGKLVCAVAAKLLRIVRAVLISNKPYNSKIAGVAKCSLPKGS</sequence>
<dbReference type="EMBL" id="VVXK01000055">
    <property type="protein sequence ID" value="KAA2363477.1"/>
    <property type="molecule type" value="Genomic_DNA"/>
</dbReference>